<name>A0ABR3IMH9_LOXSC</name>
<organism evidence="2 3">
    <name type="scientific">Loxostege sticticalis</name>
    <name type="common">Beet webworm moth</name>
    <dbReference type="NCBI Taxonomy" id="481309"/>
    <lineage>
        <taxon>Eukaryota</taxon>
        <taxon>Metazoa</taxon>
        <taxon>Ecdysozoa</taxon>
        <taxon>Arthropoda</taxon>
        <taxon>Hexapoda</taxon>
        <taxon>Insecta</taxon>
        <taxon>Pterygota</taxon>
        <taxon>Neoptera</taxon>
        <taxon>Endopterygota</taxon>
        <taxon>Lepidoptera</taxon>
        <taxon>Glossata</taxon>
        <taxon>Ditrysia</taxon>
        <taxon>Pyraloidea</taxon>
        <taxon>Crambidae</taxon>
        <taxon>Pyraustinae</taxon>
        <taxon>Loxostege</taxon>
    </lineage>
</organism>
<dbReference type="InterPro" id="IPR018289">
    <property type="entry name" value="MULE_transposase_dom"/>
</dbReference>
<dbReference type="Pfam" id="PF02037">
    <property type="entry name" value="SAP"/>
    <property type="match status" value="1"/>
</dbReference>
<accession>A0ABR3IMH9</accession>
<reference evidence="2 3" key="1">
    <citation type="submission" date="2024-06" db="EMBL/GenBank/DDBJ databases">
        <title>A chromosome-level genome assembly of beet webworm, Loxostege sticticalis.</title>
        <authorList>
            <person name="Zhang Y."/>
        </authorList>
    </citation>
    <scope>NUCLEOTIDE SEQUENCE [LARGE SCALE GENOMIC DNA]</scope>
    <source>
        <strain evidence="2">AQ026</strain>
        <tissue evidence="2">Whole body</tissue>
    </source>
</reference>
<dbReference type="Proteomes" id="UP001549920">
    <property type="component" value="Unassembled WGS sequence"/>
</dbReference>
<dbReference type="InterPro" id="IPR036361">
    <property type="entry name" value="SAP_dom_sf"/>
</dbReference>
<dbReference type="SUPFAM" id="SSF68906">
    <property type="entry name" value="SAP domain"/>
    <property type="match status" value="1"/>
</dbReference>
<dbReference type="EMBL" id="JBEUOH010000001">
    <property type="protein sequence ID" value="KAL0902279.1"/>
    <property type="molecule type" value="Genomic_DNA"/>
</dbReference>
<comment type="caution">
    <text evidence="2">The sequence shown here is derived from an EMBL/GenBank/DDBJ whole genome shotgun (WGS) entry which is preliminary data.</text>
</comment>
<dbReference type="InterPro" id="IPR003034">
    <property type="entry name" value="SAP_dom"/>
</dbReference>
<evidence type="ECO:0000313" key="3">
    <source>
        <dbReference type="Proteomes" id="UP001549920"/>
    </source>
</evidence>
<evidence type="ECO:0000259" key="1">
    <source>
        <dbReference type="PROSITE" id="PS50800"/>
    </source>
</evidence>
<feature type="domain" description="SAP" evidence="1">
    <location>
        <begin position="230"/>
        <end position="264"/>
    </location>
</feature>
<dbReference type="PROSITE" id="PS50800">
    <property type="entry name" value="SAP"/>
    <property type="match status" value="1"/>
</dbReference>
<dbReference type="Pfam" id="PF10551">
    <property type="entry name" value="MULE"/>
    <property type="match status" value="1"/>
</dbReference>
<sequence length="267" mass="30736">MDGTFKTYPALLRQIYSIHAIVGHDDKSKRSVPLVYCLLTDKTEESYLAFMRELISYAAEYEYDLNPQHIVTDVEIAIINVIRFDFPDAHHQGCLFHLGQNVWRQIQRSGLASRYGSDSDFSLKFRCLIALAYLSPEEIPEAFKTLKESVLPEEASSVTEWFETYDVLGKLISTPMFPPQLWSINTNNELQLPRTQNKVEAWHLLISTKLNIISVNSTYLLFQCVFVMDYGHKKVAELNNELKNRGAEVTGTKEKLIERYIIFVSTI</sequence>
<evidence type="ECO:0000313" key="2">
    <source>
        <dbReference type="EMBL" id="KAL0902279.1"/>
    </source>
</evidence>
<gene>
    <name evidence="2" type="ORF">ABMA27_000184</name>
</gene>
<protein>
    <recommendedName>
        <fullName evidence="1">SAP domain-containing protein</fullName>
    </recommendedName>
</protein>
<dbReference type="Gene3D" id="1.10.720.30">
    <property type="entry name" value="SAP domain"/>
    <property type="match status" value="1"/>
</dbReference>
<proteinExistence type="predicted"/>
<keyword evidence="3" id="KW-1185">Reference proteome</keyword>